<dbReference type="Gene3D" id="3.40.50.300">
    <property type="entry name" value="P-loop containing nucleotide triphosphate hydrolases"/>
    <property type="match status" value="1"/>
</dbReference>
<keyword evidence="2" id="KW-1185">Reference proteome</keyword>
<dbReference type="GO" id="GO:0016301">
    <property type="term" value="F:kinase activity"/>
    <property type="evidence" value="ECO:0007669"/>
    <property type="project" value="UniProtKB-KW"/>
</dbReference>
<dbReference type="AlphaFoldDB" id="A0A8J2YX83"/>
<evidence type="ECO:0000313" key="2">
    <source>
        <dbReference type="Proteomes" id="UP000646365"/>
    </source>
</evidence>
<protein>
    <submittedName>
        <fullName evidence="1">Adenylyl-sulfate kinase</fullName>
    </submittedName>
</protein>
<dbReference type="PANTHER" id="PTHR37807:SF3">
    <property type="entry name" value="OS07G0160300 PROTEIN"/>
    <property type="match status" value="1"/>
</dbReference>
<dbReference type="PANTHER" id="PTHR37807">
    <property type="entry name" value="OS07G0160300 PROTEIN"/>
    <property type="match status" value="1"/>
</dbReference>
<dbReference type="RefSeq" id="WP_189050389.1">
    <property type="nucleotide sequence ID" value="NZ_BMJQ01000013.1"/>
</dbReference>
<keyword evidence="1" id="KW-0418">Kinase</keyword>
<accession>A0A8J2YX83</accession>
<dbReference type="EMBL" id="BMJQ01000013">
    <property type="protein sequence ID" value="GGF35453.1"/>
    <property type="molecule type" value="Genomic_DNA"/>
</dbReference>
<dbReference type="Pfam" id="PF13671">
    <property type="entry name" value="AAA_33"/>
    <property type="match status" value="1"/>
</dbReference>
<reference evidence="1" key="1">
    <citation type="journal article" date="2014" name="Int. J. Syst. Evol. Microbiol.">
        <title>Complete genome sequence of Corynebacterium casei LMG S-19264T (=DSM 44701T), isolated from a smear-ripened cheese.</title>
        <authorList>
            <consortium name="US DOE Joint Genome Institute (JGI-PGF)"/>
            <person name="Walter F."/>
            <person name="Albersmeier A."/>
            <person name="Kalinowski J."/>
            <person name="Ruckert C."/>
        </authorList>
    </citation>
    <scope>NUCLEOTIDE SEQUENCE</scope>
    <source>
        <strain evidence="1">CGMCC 1.15725</strain>
    </source>
</reference>
<proteinExistence type="predicted"/>
<dbReference type="Proteomes" id="UP000646365">
    <property type="component" value="Unassembled WGS sequence"/>
</dbReference>
<dbReference type="SUPFAM" id="SSF52540">
    <property type="entry name" value="P-loop containing nucleoside triphosphate hydrolases"/>
    <property type="match status" value="1"/>
</dbReference>
<comment type="caution">
    <text evidence="1">The sequence shown here is derived from an EMBL/GenBank/DDBJ whole genome shotgun (WGS) entry which is preliminary data.</text>
</comment>
<dbReference type="InterPro" id="IPR027417">
    <property type="entry name" value="P-loop_NTPase"/>
</dbReference>
<keyword evidence="1" id="KW-0808">Transferase</keyword>
<gene>
    <name evidence="1" type="ORF">GCM10011611_47230</name>
</gene>
<evidence type="ECO:0000313" key="1">
    <source>
        <dbReference type="EMBL" id="GGF35453.1"/>
    </source>
</evidence>
<reference evidence="1" key="2">
    <citation type="submission" date="2020-09" db="EMBL/GenBank/DDBJ databases">
        <authorList>
            <person name="Sun Q."/>
            <person name="Zhou Y."/>
        </authorList>
    </citation>
    <scope>NUCLEOTIDE SEQUENCE</scope>
    <source>
        <strain evidence="1">CGMCC 1.15725</strain>
    </source>
</reference>
<organism evidence="1 2">
    <name type="scientific">Aliidongia dinghuensis</name>
    <dbReference type="NCBI Taxonomy" id="1867774"/>
    <lineage>
        <taxon>Bacteria</taxon>
        <taxon>Pseudomonadati</taxon>
        <taxon>Pseudomonadota</taxon>
        <taxon>Alphaproteobacteria</taxon>
        <taxon>Rhodospirillales</taxon>
        <taxon>Dongiaceae</taxon>
        <taxon>Aliidongia</taxon>
    </lineage>
</organism>
<sequence>MLIVFGGLPGTGKTTLARAIAVERQATYLRVDTIEQALRDSGMLAVDVGPAGYLAAYALAEENLRLGRVVVVDAVNPLAITRQAWRRVAERTDAAMIEIEVICSDRVEHRRRVETRTTDISGLVTPTWQQVLARKYEAWEPVPFVLDTAGCLPAVSLDRLRSRIAETAA</sequence>
<name>A0A8J2YX83_9PROT</name>